<organism evidence="13 14">
    <name type="scientific">Photinus pyralis</name>
    <name type="common">Common eastern firefly</name>
    <name type="synonym">Lampyris pyralis</name>
    <dbReference type="NCBI Taxonomy" id="7054"/>
    <lineage>
        <taxon>Eukaryota</taxon>
        <taxon>Metazoa</taxon>
        <taxon>Ecdysozoa</taxon>
        <taxon>Arthropoda</taxon>
        <taxon>Hexapoda</taxon>
        <taxon>Insecta</taxon>
        <taxon>Pterygota</taxon>
        <taxon>Neoptera</taxon>
        <taxon>Endopterygota</taxon>
        <taxon>Coleoptera</taxon>
        <taxon>Polyphaga</taxon>
        <taxon>Elateriformia</taxon>
        <taxon>Elateroidea</taxon>
        <taxon>Lampyridae</taxon>
        <taxon>Lampyrinae</taxon>
        <taxon>Photinus</taxon>
    </lineage>
</organism>
<keyword evidence="4" id="KW-0808">Transferase</keyword>
<dbReference type="AlphaFoldDB" id="A0A5N4A8B2"/>
<dbReference type="EMBL" id="VVIM01000009">
    <property type="protein sequence ID" value="KAB0793563.1"/>
    <property type="molecule type" value="Genomic_DNA"/>
</dbReference>
<comment type="similarity">
    <text evidence="3 10">Belongs to the SINA (Seven in absentia) family.</text>
</comment>
<evidence type="ECO:0000256" key="1">
    <source>
        <dbReference type="ARBA" id="ARBA00000900"/>
    </source>
</evidence>
<dbReference type="InterPro" id="IPR013083">
    <property type="entry name" value="Znf_RING/FYVE/PHD"/>
</dbReference>
<proteinExistence type="inferred from homology"/>
<dbReference type="FunFam" id="3.30.40.10:FF:000041">
    <property type="entry name" value="E3 ubiquitin-protein ligase SINAT3"/>
    <property type="match status" value="1"/>
</dbReference>
<dbReference type="InterPro" id="IPR013010">
    <property type="entry name" value="Znf_SIAH"/>
</dbReference>
<keyword evidence="14" id="KW-1185">Reference proteome</keyword>
<dbReference type="InterPro" id="IPR004162">
    <property type="entry name" value="SINA-like_animal"/>
</dbReference>
<evidence type="ECO:0000256" key="4">
    <source>
        <dbReference type="ARBA" id="ARBA00022679"/>
    </source>
</evidence>
<keyword evidence="7 10" id="KW-0833">Ubl conjugation pathway</keyword>
<keyword evidence="6 9" id="KW-0863">Zinc-finger</keyword>
<accession>A0A5N4A8B2</accession>
<comment type="catalytic activity">
    <reaction evidence="1 10">
        <text>S-ubiquitinyl-[E2 ubiquitin-conjugating enzyme]-L-cysteine + [acceptor protein]-L-lysine = [E2 ubiquitin-conjugating enzyme]-L-cysteine + N(6)-ubiquitinyl-[acceptor protein]-L-lysine.</text>
        <dbReference type="EC" id="2.3.2.27"/>
    </reaction>
</comment>
<dbReference type="SUPFAM" id="SSF49599">
    <property type="entry name" value="TRAF domain-like"/>
    <property type="match status" value="1"/>
</dbReference>
<evidence type="ECO:0000256" key="2">
    <source>
        <dbReference type="ARBA" id="ARBA00004906"/>
    </source>
</evidence>
<evidence type="ECO:0000256" key="6">
    <source>
        <dbReference type="ARBA" id="ARBA00022771"/>
    </source>
</evidence>
<dbReference type="GO" id="GO:0008270">
    <property type="term" value="F:zinc ion binding"/>
    <property type="evidence" value="ECO:0007669"/>
    <property type="project" value="UniProtKB-KW"/>
</dbReference>
<evidence type="ECO:0000256" key="10">
    <source>
        <dbReference type="RuleBase" id="RU201113"/>
    </source>
</evidence>
<dbReference type="InterPro" id="IPR008974">
    <property type="entry name" value="TRAF-like"/>
</dbReference>
<dbReference type="GO" id="GO:0043161">
    <property type="term" value="P:proteasome-mediated ubiquitin-dependent protein catabolic process"/>
    <property type="evidence" value="ECO:0007669"/>
    <property type="project" value="TreeGrafter"/>
</dbReference>
<protein>
    <recommendedName>
        <fullName evidence="10">E3 ubiquitin-protein ligase</fullName>
        <ecNumber evidence="10">2.3.2.27</ecNumber>
    </recommendedName>
</protein>
<evidence type="ECO:0000256" key="5">
    <source>
        <dbReference type="ARBA" id="ARBA00022723"/>
    </source>
</evidence>
<evidence type="ECO:0000256" key="11">
    <source>
        <dbReference type="SAM" id="MobiDB-lite"/>
    </source>
</evidence>
<dbReference type="InterPro" id="IPR018121">
    <property type="entry name" value="7-in-absentia-prot_TRAF-dom"/>
</dbReference>
<comment type="domain">
    <text evidence="10">The SBD domain (substrate-binding domain) mediates the interaction with substrate proteins. It is related to the TRAF family.</text>
</comment>
<evidence type="ECO:0000256" key="9">
    <source>
        <dbReference type="PROSITE-ProRule" id="PRU00455"/>
    </source>
</evidence>
<dbReference type="Proteomes" id="UP000327044">
    <property type="component" value="Unassembled WGS sequence"/>
</dbReference>
<dbReference type="Pfam" id="PF03145">
    <property type="entry name" value="Sina_TRAF"/>
    <property type="match status" value="1"/>
</dbReference>
<dbReference type="PANTHER" id="PTHR45877:SF2">
    <property type="entry name" value="E3 UBIQUITIN-PROTEIN LIGASE SINA-RELATED"/>
    <property type="match status" value="1"/>
</dbReference>
<dbReference type="InParanoid" id="A0A5N4A8B2"/>
<evidence type="ECO:0000256" key="3">
    <source>
        <dbReference type="ARBA" id="ARBA00009119"/>
    </source>
</evidence>
<evidence type="ECO:0000256" key="8">
    <source>
        <dbReference type="ARBA" id="ARBA00022833"/>
    </source>
</evidence>
<feature type="domain" description="SIAH-type" evidence="12">
    <location>
        <begin position="67"/>
        <end position="130"/>
    </location>
</feature>
<dbReference type="GO" id="GO:0005737">
    <property type="term" value="C:cytoplasm"/>
    <property type="evidence" value="ECO:0007669"/>
    <property type="project" value="InterPro"/>
</dbReference>
<comment type="domain">
    <text evidence="10">The RING-type zinc finger domain is essential for ubiquitin ligase activity.</text>
</comment>
<comment type="caution">
    <text evidence="13">The sequence shown here is derived from an EMBL/GenBank/DDBJ whole genome shotgun (WGS) entry which is preliminary data.</text>
</comment>
<dbReference type="Gene3D" id="2.60.210.10">
    <property type="entry name" value="Apoptosis, Tumor Necrosis Factor Receptor Associated Protein 2, Chain A"/>
    <property type="match status" value="1"/>
</dbReference>
<dbReference type="PROSITE" id="PS51081">
    <property type="entry name" value="ZF_SIAH"/>
    <property type="match status" value="1"/>
</dbReference>
<dbReference type="UniPathway" id="UPA00143"/>
<dbReference type="Pfam" id="PF21361">
    <property type="entry name" value="Sina_ZnF"/>
    <property type="match status" value="1"/>
</dbReference>
<dbReference type="EC" id="2.3.2.27" evidence="10"/>
<evidence type="ECO:0000256" key="7">
    <source>
        <dbReference type="ARBA" id="ARBA00022786"/>
    </source>
</evidence>
<dbReference type="GO" id="GO:0061630">
    <property type="term" value="F:ubiquitin protein ligase activity"/>
    <property type="evidence" value="ECO:0007669"/>
    <property type="project" value="UniProtKB-EC"/>
</dbReference>
<feature type="region of interest" description="Disordered" evidence="11">
    <location>
        <begin position="283"/>
        <end position="310"/>
    </location>
</feature>
<comment type="pathway">
    <text evidence="2 10">Protein modification; protein ubiquitination.</text>
</comment>
<keyword evidence="8 10" id="KW-0862">Zinc</keyword>
<dbReference type="GO" id="GO:0031624">
    <property type="term" value="F:ubiquitin conjugating enzyme binding"/>
    <property type="evidence" value="ECO:0007669"/>
    <property type="project" value="TreeGrafter"/>
</dbReference>
<dbReference type="Gene3D" id="3.30.40.10">
    <property type="entry name" value="Zinc/RING finger domain, C3HC4 (zinc finger)"/>
    <property type="match status" value="1"/>
</dbReference>
<evidence type="ECO:0000259" key="12">
    <source>
        <dbReference type="PROSITE" id="PS51081"/>
    </source>
</evidence>
<evidence type="ECO:0000313" key="13">
    <source>
        <dbReference type="EMBL" id="KAB0793563.1"/>
    </source>
</evidence>
<name>A0A5N4A8B2_PHOPY</name>
<comment type="function">
    <text evidence="10">E3 ubiquitin-protein ligase that mediates ubiquitination and subsequent proteasomal degradation of target proteins. E3 ubiquitin ligases accept ubiquitin from an E2 ubiquitin-conjugating enzyme in the form of a thioester and then directly transfers the ubiquitin to targeted substrates.</text>
</comment>
<dbReference type="PANTHER" id="PTHR45877">
    <property type="entry name" value="E3 UBIQUITIN-PROTEIN LIGASE SIAH2"/>
    <property type="match status" value="1"/>
</dbReference>
<sequence>MNTGNLFCCNCLQLVSPPIKQCSNKHSICGKCQPKGETSICPKCANRLYAVSYDELEKVIAQLNKEKVTFPCAYESKGCSYKIEQAQKLLHESECKFRSFQCEGKKYCGWKCDWVGKYDQLLDHFRNHHDCGMNYKVDRALKINFAVDSTSLEPIDYYDGCALFWYKQKVDVSLQMVYWVIQYVGLQKDACQYFYEFEIHDGPIRKIKITEFCESDSMDANSILKSGQCVALPFSAVKSFLSVEGYLYFRFRVMKVKKPSTANNDEENAELKNLVAQMRINCPPMHPRRTNHDAQNCPQKNPFGKKRSNK</sequence>
<gene>
    <name evidence="13" type="ORF">PPYR_13183</name>
</gene>
<keyword evidence="5 10" id="KW-0479">Metal-binding</keyword>
<evidence type="ECO:0000313" key="14">
    <source>
        <dbReference type="Proteomes" id="UP000327044"/>
    </source>
</evidence>
<dbReference type="GO" id="GO:0016567">
    <property type="term" value="P:protein ubiquitination"/>
    <property type="evidence" value="ECO:0007669"/>
    <property type="project" value="UniProtKB-UniPathway"/>
</dbReference>
<reference evidence="13 14" key="1">
    <citation type="journal article" date="2018" name="Elife">
        <title>Firefly genomes illuminate parallel origins of bioluminescence in beetles.</title>
        <authorList>
            <person name="Fallon T.R."/>
            <person name="Lower S.E."/>
            <person name="Chang C.H."/>
            <person name="Bessho-Uehara M."/>
            <person name="Martin G.J."/>
            <person name="Bewick A.J."/>
            <person name="Behringer M."/>
            <person name="Debat H.J."/>
            <person name="Wong I."/>
            <person name="Day J.C."/>
            <person name="Suvorov A."/>
            <person name="Silva C.J."/>
            <person name="Stanger-Hall K.F."/>
            <person name="Hall D.W."/>
            <person name="Schmitz R.J."/>
            <person name="Nelson D.R."/>
            <person name="Lewis S.M."/>
            <person name="Shigenobu S."/>
            <person name="Bybee S.M."/>
            <person name="Larracuente A.M."/>
            <person name="Oba Y."/>
            <person name="Weng J.K."/>
        </authorList>
    </citation>
    <scope>NUCLEOTIDE SEQUENCE [LARGE SCALE GENOMIC DNA]</scope>
    <source>
        <strain evidence="13">1611_PpyrPB1</strain>
        <tissue evidence="13">Whole body</tissue>
    </source>
</reference>